<organism evidence="2 3">
    <name type="scientific">Streptacidiphilus cavernicola</name>
    <dbReference type="NCBI Taxonomy" id="3342716"/>
    <lineage>
        <taxon>Bacteria</taxon>
        <taxon>Bacillati</taxon>
        <taxon>Actinomycetota</taxon>
        <taxon>Actinomycetes</taxon>
        <taxon>Kitasatosporales</taxon>
        <taxon>Streptomycetaceae</taxon>
        <taxon>Streptacidiphilus</taxon>
    </lineage>
</organism>
<evidence type="ECO:0000313" key="3">
    <source>
        <dbReference type="Proteomes" id="UP001592528"/>
    </source>
</evidence>
<protein>
    <recommendedName>
        <fullName evidence="4">LPXTG cell wall anchor domain-containing protein</fullName>
    </recommendedName>
</protein>
<evidence type="ECO:0008006" key="4">
    <source>
        <dbReference type="Google" id="ProtNLM"/>
    </source>
</evidence>
<keyword evidence="1" id="KW-0732">Signal</keyword>
<gene>
    <name evidence="2" type="ORF">ACEZDJ_10705</name>
</gene>
<evidence type="ECO:0000313" key="2">
    <source>
        <dbReference type="EMBL" id="MFC1401759.1"/>
    </source>
</evidence>
<evidence type="ECO:0000256" key="1">
    <source>
        <dbReference type="SAM" id="SignalP"/>
    </source>
</evidence>
<dbReference type="EMBL" id="JBHEZZ010000004">
    <property type="protein sequence ID" value="MFC1401759.1"/>
    <property type="molecule type" value="Genomic_DNA"/>
</dbReference>
<dbReference type="Proteomes" id="UP001592528">
    <property type="component" value="Unassembled WGS sequence"/>
</dbReference>
<accession>A0ABV6UJX8</accession>
<reference evidence="2 3" key="1">
    <citation type="submission" date="2024-09" db="EMBL/GenBank/DDBJ databases">
        <authorList>
            <person name="Lee S.D."/>
        </authorList>
    </citation>
    <scope>NUCLEOTIDE SEQUENCE [LARGE SCALE GENOMIC DNA]</scope>
    <source>
        <strain evidence="2 3">N1-5</strain>
    </source>
</reference>
<sequence>MAAIGAAVVCAVGLGAPMAVASSGGSAATITLSPTRLEPGQTVSIEVDCTAYNTPRPSGVSSQAFSSTVLLHPVAGALGHFSAAATIRTSVRPGSYTVAGSCQPDDARSSGFVTTLTVGRTETERPRREREGVVGPVRTGVGGSTYSASPGQIAAGAALVLGAGGTAVWRRRRAGRGGADGVS</sequence>
<feature type="chain" id="PRO_5046084107" description="LPXTG cell wall anchor domain-containing protein" evidence="1">
    <location>
        <begin position="22"/>
        <end position="183"/>
    </location>
</feature>
<name>A0ABV6UJX8_9ACTN</name>
<comment type="caution">
    <text evidence="2">The sequence shown here is derived from an EMBL/GenBank/DDBJ whole genome shotgun (WGS) entry which is preliminary data.</text>
</comment>
<keyword evidence="3" id="KW-1185">Reference proteome</keyword>
<feature type="signal peptide" evidence="1">
    <location>
        <begin position="1"/>
        <end position="21"/>
    </location>
</feature>
<proteinExistence type="predicted"/>